<accession>A0ABP8D2W2</accession>
<keyword evidence="2" id="KW-0812">Transmembrane</keyword>
<name>A0ABP8D2W2_9ACTN</name>
<keyword evidence="2" id="KW-0472">Membrane</keyword>
<comment type="caution">
    <text evidence="3">The sequence shown here is derived from an EMBL/GenBank/DDBJ whole genome shotgun (WGS) entry which is preliminary data.</text>
</comment>
<keyword evidence="2" id="KW-1133">Transmembrane helix</keyword>
<evidence type="ECO:0000256" key="1">
    <source>
        <dbReference type="SAM" id="MobiDB-lite"/>
    </source>
</evidence>
<reference evidence="4" key="1">
    <citation type="journal article" date="2019" name="Int. J. Syst. Evol. Microbiol.">
        <title>The Global Catalogue of Microorganisms (GCM) 10K type strain sequencing project: providing services to taxonomists for standard genome sequencing and annotation.</title>
        <authorList>
            <consortium name="The Broad Institute Genomics Platform"/>
            <consortium name="The Broad Institute Genome Sequencing Center for Infectious Disease"/>
            <person name="Wu L."/>
            <person name="Ma J."/>
        </authorList>
    </citation>
    <scope>NUCLEOTIDE SEQUENCE [LARGE SCALE GENOMIC DNA]</scope>
    <source>
        <strain evidence="4">JCM 17441</strain>
    </source>
</reference>
<evidence type="ECO:0000313" key="4">
    <source>
        <dbReference type="Proteomes" id="UP001500620"/>
    </source>
</evidence>
<evidence type="ECO:0000313" key="3">
    <source>
        <dbReference type="EMBL" id="GAA4246470.1"/>
    </source>
</evidence>
<protein>
    <recommendedName>
        <fullName evidence="5">DUF3618 domain-containing protein</fullName>
    </recommendedName>
</protein>
<feature type="compositionally biased region" description="Polar residues" evidence="1">
    <location>
        <begin position="1"/>
        <end position="10"/>
    </location>
</feature>
<dbReference type="RefSeq" id="WP_380136501.1">
    <property type="nucleotide sequence ID" value="NZ_BAABAT010000003.1"/>
</dbReference>
<evidence type="ECO:0000256" key="2">
    <source>
        <dbReference type="SAM" id="Phobius"/>
    </source>
</evidence>
<feature type="transmembrane region" description="Helical" evidence="2">
    <location>
        <begin position="122"/>
        <end position="139"/>
    </location>
</feature>
<gene>
    <name evidence="3" type="ORF">GCM10022255_017810</name>
</gene>
<evidence type="ECO:0008006" key="5">
    <source>
        <dbReference type="Google" id="ProtNLM"/>
    </source>
</evidence>
<feature type="region of interest" description="Disordered" evidence="1">
    <location>
        <begin position="1"/>
        <end position="35"/>
    </location>
</feature>
<dbReference type="Proteomes" id="UP001500620">
    <property type="component" value="Unassembled WGS sequence"/>
</dbReference>
<dbReference type="Pfam" id="PF12277">
    <property type="entry name" value="DUF3618"/>
    <property type="match status" value="1"/>
</dbReference>
<sequence length="157" mass="17534">MTATESSQDRSGMGEDASQQQHDRHNGHKTVTDPAALREEIARTRADLGQTVEALAAKADVKARAQGAVHSSVNAARLRMREGVEQVAVNAAYASRELRTRPRQSVERGLSRMARSVRERPAPWVVGSALLILAALIGYRNNYRNDLRNSYRTYYWN</sequence>
<organism evidence="3 4">
    <name type="scientific">Dactylosporangium darangshiense</name>
    <dbReference type="NCBI Taxonomy" id="579108"/>
    <lineage>
        <taxon>Bacteria</taxon>
        <taxon>Bacillati</taxon>
        <taxon>Actinomycetota</taxon>
        <taxon>Actinomycetes</taxon>
        <taxon>Micromonosporales</taxon>
        <taxon>Micromonosporaceae</taxon>
        <taxon>Dactylosporangium</taxon>
    </lineage>
</organism>
<dbReference type="InterPro" id="IPR022062">
    <property type="entry name" value="DUF3618"/>
</dbReference>
<keyword evidence="4" id="KW-1185">Reference proteome</keyword>
<dbReference type="EMBL" id="BAABAT010000003">
    <property type="protein sequence ID" value="GAA4246470.1"/>
    <property type="molecule type" value="Genomic_DNA"/>
</dbReference>
<proteinExistence type="predicted"/>